<evidence type="ECO:0000256" key="4">
    <source>
        <dbReference type="ARBA" id="ARBA00022840"/>
    </source>
</evidence>
<dbReference type="PANTHER" id="PTHR44329:SF288">
    <property type="entry name" value="MITOGEN-ACTIVATED PROTEIN KINASE KINASE KINASE 20"/>
    <property type="match status" value="1"/>
</dbReference>
<dbReference type="InterPro" id="IPR008271">
    <property type="entry name" value="Ser/Thr_kinase_AS"/>
</dbReference>
<dbReference type="InterPro" id="IPR051681">
    <property type="entry name" value="Ser/Thr_Kinases-Pseudokinases"/>
</dbReference>
<dbReference type="Gene3D" id="1.10.510.10">
    <property type="entry name" value="Transferase(Phosphotransferase) domain 1"/>
    <property type="match status" value="2"/>
</dbReference>
<gene>
    <name evidence="6" type="ORF">FDP41_004241</name>
</gene>
<dbReference type="InterPro" id="IPR000719">
    <property type="entry name" value="Prot_kinase_dom"/>
</dbReference>
<keyword evidence="2" id="KW-0547">Nucleotide-binding</keyword>
<dbReference type="PANTHER" id="PTHR44329">
    <property type="entry name" value="SERINE/THREONINE-PROTEIN KINASE TNNI3K-RELATED"/>
    <property type="match status" value="1"/>
</dbReference>
<name>A0A6A5BPK6_NAEFO</name>
<proteinExistence type="predicted"/>
<dbReference type="RefSeq" id="XP_044561659.1">
    <property type="nucleotide sequence ID" value="XM_044707635.1"/>
</dbReference>
<dbReference type="VEuPathDB" id="AmoebaDB:NfTy_068150"/>
<dbReference type="Proteomes" id="UP000444721">
    <property type="component" value="Unassembled WGS sequence"/>
</dbReference>
<keyword evidence="1" id="KW-0808">Transferase</keyword>
<protein>
    <recommendedName>
        <fullName evidence="5">Protein kinase domain-containing protein</fullName>
    </recommendedName>
</protein>
<dbReference type="OMA" id="MPSTVCC"/>
<dbReference type="VEuPathDB" id="AmoebaDB:NF0041260"/>
<dbReference type="GO" id="GO:0004674">
    <property type="term" value="F:protein serine/threonine kinase activity"/>
    <property type="evidence" value="ECO:0007669"/>
    <property type="project" value="TreeGrafter"/>
</dbReference>
<comment type="caution">
    <text evidence="6">The sequence shown here is derived from an EMBL/GenBank/DDBJ whole genome shotgun (WGS) entry which is preliminary data.</text>
</comment>
<organism evidence="6 7">
    <name type="scientific">Naegleria fowleri</name>
    <name type="common">Brain eating amoeba</name>
    <dbReference type="NCBI Taxonomy" id="5763"/>
    <lineage>
        <taxon>Eukaryota</taxon>
        <taxon>Discoba</taxon>
        <taxon>Heterolobosea</taxon>
        <taxon>Tetramitia</taxon>
        <taxon>Eutetramitia</taxon>
        <taxon>Vahlkampfiidae</taxon>
        <taxon>Naegleria</taxon>
    </lineage>
</organism>
<dbReference type="SUPFAM" id="SSF56112">
    <property type="entry name" value="Protein kinase-like (PK-like)"/>
    <property type="match status" value="1"/>
</dbReference>
<evidence type="ECO:0000256" key="1">
    <source>
        <dbReference type="ARBA" id="ARBA00022679"/>
    </source>
</evidence>
<dbReference type="Pfam" id="PF00069">
    <property type="entry name" value="Pkinase"/>
    <property type="match status" value="1"/>
</dbReference>
<dbReference type="VEuPathDB" id="AmoebaDB:FDP41_004241"/>
<dbReference type="PROSITE" id="PS50011">
    <property type="entry name" value="PROTEIN_KINASE_DOM"/>
    <property type="match status" value="1"/>
</dbReference>
<reference evidence="6 7" key="1">
    <citation type="journal article" date="2019" name="Sci. Rep.">
        <title>Nanopore sequencing improves the draft genome of the human pathogenic amoeba Naegleria fowleri.</title>
        <authorList>
            <person name="Liechti N."/>
            <person name="Schurch N."/>
            <person name="Bruggmann R."/>
            <person name="Wittwer M."/>
        </authorList>
    </citation>
    <scope>NUCLEOTIDE SEQUENCE [LARGE SCALE GENOMIC DNA]</scope>
    <source>
        <strain evidence="6 7">ATCC 30894</strain>
    </source>
</reference>
<dbReference type="PIRSF" id="PIRSF000654">
    <property type="entry name" value="Integrin-linked_kinase"/>
    <property type="match status" value="1"/>
</dbReference>
<evidence type="ECO:0000256" key="3">
    <source>
        <dbReference type="ARBA" id="ARBA00022777"/>
    </source>
</evidence>
<evidence type="ECO:0000313" key="7">
    <source>
        <dbReference type="Proteomes" id="UP000444721"/>
    </source>
</evidence>
<sequence length="279" mass="32420">MDENNEEFEREVSLLGSIRHPNIVQFFGVIISGPKKFMVVEYLQKGSLDKLINNSRNGTEVVDLERKVHFLLDIANGMNYLHNLKPNPVIHRDLKPGNILLCGTDRNKYTAKICDFGLSKTLSNSRTNSATTNIGTLFYMSNEMISGDTNYNHKVDIYSFAIIMWELFFEENPYMNSNSTKLYKFVKNQKEEHDALGIKLLFKVMHGLRPVIPFNTNEELQQWVSEFVKPRNPKLSHESLCRLTSQYINLMRECWNSNYDERPEFSDICNRLTEMTAID</sequence>
<dbReference type="OrthoDB" id="339325at2759"/>
<evidence type="ECO:0000313" key="6">
    <source>
        <dbReference type="EMBL" id="KAF0976946.1"/>
    </source>
</evidence>
<evidence type="ECO:0000256" key="2">
    <source>
        <dbReference type="ARBA" id="ARBA00022741"/>
    </source>
</evidence>
<evidence type="ECO:0000259" key="5">
    <source>
        <dbReference type="PROSITE" id="PS50011"/>
    </source>
</evidence>
<dbReference type="AlphaFoldDB" id="A0A6A5BPK6"/>
<dbReference type="EMBL" id="VFQX01000036">
    <property type="protein sequence ID" value="KAF0976946.1"/>
    <property type="molecule type" value="Genomic_DNA"/>
</dbReference>
<keyword evidence="3" id="KW-0418">Kinase</keyword>
<feature type="domain" description="Protein kinase" evidence="5">
    <location>
        <begin position="1"/>
        <end position="278"/>
    </location>
</feature>
<accession>A0A6A5BPK6</accession>
<dbReference type="InterPro" id="IPR011009">
    <property type="entry name" value="Kinase-like_dom_sf"/>
</dbReference>
<keyword evidence="7" id="KW-1185">Reference proteome</keyword>
<dbReference type="GeneID" id="68111459"/>
<keyword evidence="4" id="KW-0067">ATP-binding</keyword>
<dbReference type="SMART" id="SM00220">
    <property type="entry name" value="S_TKc"/>
    <property type="match status" value="1"/>
</dbReference>
<dbReference type="PROSITE" id="PS00108">
    <property type="entry name" value="PROTEIN_KINASE_ST"/>
    <property type="match status" value="1"/>
</dbReference>
<dbReference type="GO" id="GO:0005524">
    <property type="term" value="F:ATP binding"/>
    <property type="evidence" value="ECO:0007669"/>
    <property type="project" value="UniProtKB-KW"/>
</dbReference>